<name>A0A1B6Q6B6_SORBI</name>
<dbReference type="InParanoid" id="A0A1B6Q6B6"/>
<evidence type="ECO:0000313" key="2">
    <source>
        <dbReference type="EMBL" id="KXG33447.1"/>
    </source>
</evidence>
<feature type="transmembrane region" description="Helical" evidence="1">
    <location>
        <begin position="66"/>
        <end position="85"/>
    </location>
</feature>
<gene>
    <name evidence="2" type="ORF">SORBI_3003G307300</name>
</gene>
<sequence length="130" mass="13455">MATTNKSAVVKAQPSKKNSVVTIQIQMKESGGGGGRGKANATAATAFVDLEKGPEAQAGSGQNTSCVTLCGSLVIALLIFISIALDLVVLKKFPTGPAFALVASMIAFGFFLIFLIVRLIDNNENARAPN</sequence>
<accession>A0A1B6Q6B6</accession>
<evidence type="ECO:0008006" key="4">
    <source>
        <dbReference type="Google" id="ProtNLM"/>
    </source>
</evidence>
<evidence type="ECO:0000313" key="3">
    <source>
        <dbReference type="Proteomes" id="UP000000768"/>
    </source>
</evidence>
<proteinExistence type="predicted"/>
<keyword evidence="1" id="KW-0472">Membrane</keyword>
<keyword evidence="1" id="KW-0812">Transmembrane</keyword>
<dbReference type="EMBL" id="CM000762">
    <property type="protein sequence ID" value="KXG33447.1"/>
    <property type="molecule type" value="Genomic_DNA"/>
</dbReference>
<organism evidence="2 3">
    <name type="scientific">Sorghum bicolor</name>
    <name type="common">Sorghum</name>
    <name type="synonym">Sorghum vulgare</name>
    <dbReference type="NCBI Taxonomy" id="4558"/>
    <lineage>
        <taxon>Eukaryota</taxon>
        <taxon>Viridiplantae</taxon>
        <taxon>Streptophyta</taxon>
        <taxon>Embryophyta</taxon>
        <taxon>Tracheophyta</taxon>
        <taxon>Spermatophyta</taxon>
        <taxon>Magnoliopsida</taxon>
        <taxon>Liliopsida</taxon>
        <taxon>Poales</taxon>
        <taxon>Poaceae</taxon>
        <taxon>PACMAD clade</taxon>
        <taxon>Panicoideae</taxon>
        <taxon>Andropogonodae</taxon>
        <taxon>Andropogoneae</taxon>
        <taxon>Sorghinae</taxon>
        <taxon>Sorghum</taxon>
    </lineage>
</organism>
<dbReference type="Gramene" id="KXG33447">
    <property type="protein sequence ID" value="KXG33447"/>
    <property type="gene ID" value="SORBI_3003G307300"/>
</dbReference>
<evidence type="ECO:0000256" key="1">
    <source>
        <dbReference type="SAM" id="Phobius"/>
    </source>
</evidence>
<dbReference type="AlphaFoldDB" id="A0A1B6Q6B6"/>
<reference evidence="2 3" key="1">
    <citation type="journal article" date="2009" name="Nature">
        <title>The Sorghum bicolor genome and the diversification of grasses.</title>
        <authorList>
            <person name="Paterson A.H."/>
            <person name="Bowers J.E."/>
            <person name="Bruggmann R."/>
            <person name="Dubchak I."/>
            <person name="Grimwood J."/>
            <person name="Gundlach H."/>
            <person name="Haberer G."/>
            <person name="Hellsten U."/>
            <person name="Mitros T."/>
            <person name="Poliakov A."/>
            <person name="Schmutz J."/>
            <person name="Spannagl M."/>
            <person name="Tang H."/>
            <person name="Wang X."/>
            <person name="Wicker T."/>
            <person name="Bharti A.K."/>
            <person name="Chapman J."/>
            <person name="Feltus F.A."/>
            <person name="Gowik U."/>
            <person name="Grigoriev I.V."/>
            <person name="Lyons E."/>
            <person name="Maher C.A."/>
            <person name="Martis M."/>
            <person name="Narechania A."/>
            <person name="Otillar R.P."/>
            <person name="Penning B.W."/>
            <person name="Salamov A.A."/>
            <person name="Wang Y."/>
            <person name="Zhang L."/>
            <person name="Carpita N.C."/>
            <person name="Freeling M."/>
            <person name="Gingle A.R."/>
            <person name="Hash C.T."/>
            <person name="Keller B."/>
            <person name="Klein P."/>
            <person name="Kresovich S."/>
            <person name="McCann M.C."/>
            <person name="Ming R."/>
            <person name="Peterson D.G."/>
            <person name="Mehboob-ur-Rahman"/>
            <person name="Ware D."/>
            <person name="Westhoff P."/>
            <person name="Mayer K.F."/>
            <person name="Messing J."/>
            <person name="Rokhsar D.S."/>
        </authorList>
    </citation>
    <scope>NUCLEOTIDE SEQUENCE [LARGE SCALE GENOMIC DNA]</scope>
    <source>
        <strain evidence="3">cv. BTx623</strain>
    </source>
</reference>
<keyword evidence="3" id="KW-1185">Reference proteome</keyword>
<keyword evidence="1" id="KW-1133">Transmembrane helix</keyword>
<dbReference type="Proteomes" id="UP000000768">
    <property type="component" value="Chromosome 3"/>
</dbReference>
<feature type="transmembrane region" description="Helical" evidence="1">
    <location>
        <begin position="97"/>
        <end position="117"/>
    </location>
</feature>
<reference evidence="3" key="2">
    <citation type="journal article" date="2018" name="Plant J.">
        <title>The Sorghum bicolor reference genome: improved assembly, gene annotations, a transcriptome atlas, and signatures of genome organization.</title>
        <authorList>
            <person name="McCormick R.F."/>
            <person name="Truong S.K."/>
            <person name="Sreedasyam A."/>
            <person name="Jenkins J."/>
            <person name="Shu S."/>
            <person name="Sims D."/>
            <person name="Kennedy M."/>
            <person name="Amirebrahimi M."/>
            <person name="Weers B.D."/>
            <person name="McKinley B."/>
            <person name="Mattison A."/>
            <person name="Morishige D.T."/>
            <person name="Grimwood J."/>
            <person name="Schmutz J."/>
            <person name="Mullet J.E."/>
        </authorList>
    </citation>
    <scope>NUCLEOTIDE SEQUENCE [LARGE SCALE GENOMIC DNA]</scope>
    <source>
        <strain evidence="3">cv. BTx623</strain>
    </source>
</reference>
<protein>
    <recommendedName>
        <fullName evidence="4">Transmembrane protein</fullName>
    </recommendedName>
</protein>